<organism evidence="1 2">
    <name type="scientific">Oedothorax gibbosus</name>
    <dbReference type="NCBI Taxonomy" id="931172"/>
    <lineage>
        <taxon>Eukaryota</taxon>
        <taxon>Metazoa</taxon>
        <taxon>Ecdysozoa</taxon>
        <taxon>Arthropoda</taxon>
        <taxon>Chelicerata</taxon>
        <taxon>Arachnida</taxon>
        <taxon>Araneae</taxon>
        <taxon>Araneomorphae</taxon>
        <taxon>Entelegynae</taxon>
        <taxon>Araneoidea</taxon>
        <taxon>Linyphiidae</taxon>
        <taxon>Erigoninae</taxon>
        <taxon>Oedothorax</taxon>
    </lineage>
</organism>
<reference evidence="1 2" key="1">
    <citation type="journal article" date="2022" name="Nat. Ecol. Evol.">
        <title>A masculinizing supergene underlies an exaggerated male reproductive morph in a spider.</title>
        <authorList>
            <person name="Hendrickx F."/>
            <person name="De Corte Z."/>
            <person name="Sonet G."/>
            <person name="Van Belleghem S.M."/>
            <person name="Kostlbacher S."/>
            <person name="Vangestel C."/>
        </authorList>
    </citation>
    <scope>NUCLEOTIDE SEQUENCE [LARGE SCALE GENOMIC DNA]</scope>
    <source>
        <strain evidence="1">W744_W776</strain>
    </source>
</reference>
<comment type="caution">
    <text evidence="1">The sequence shown here is derived from an EMBL/GenBank/DDBJ whole genome shotgun (WGS) entry which is preliminary data.</text>
</comment>
<dbReference type="EMBL" id="JAFNEN010000077">
    <property type="protein sequence ID" value="KAG8195835.1"/>
    <property type="molecule type" value="Genomic_DNA"/>
</dbReference>
<sequence length="188" mass="21369">MQVQKTSVFFNEESFAFADTQGLFKSRYACSNTVKKHALHPSVNILFSCPSTKVSKENYRCDKDTRLSDPNNGQVVDNLVQGLQTKNSALLNMVPLCSDNHDQLIGSSINSSRKWLKEILSHNLEYLRNHQDLHSILNQIKDFIEKLRVSDTLTKLSKIRGLLNLQRIQLSSINQDSMDSDTQDKGEL</sequence>
<accession>A0AAV6VGV5</accession>
<evidence type="ECO:0000313" key="1">
    <source>
        <dbReference type="EMBL" id="KAG8195835.1"/>
    </source>
</evidence>
<proteinExistence type="predicted"/>
<keyword evidence="2" id="KW-1185">Reference proteome</keyword>
<gene>
    <name evidence="1" type="ORF">JTE90_008530</name>
</gene>
<dbReference type="Proteomes" id="UP000827092">
    <property type="component" value="Unassembled WGS sequence"/>
</dbReference>
<name>A0AAV6VGV5_9ARAC</name>
<protein>
    <submittedName>
        <fullName evidence="1">Uncharacterized protein</fullName>
    </submittedName>
</protein>
<evidence type="ECO:0000313" key="2">
    <source>
        <dbReference type="Proteomes" id="UP000827092"/>
    </source>
</evidence>
<dbReference type="AlphaFoldDB" id="A0AAV6VGV5"/>